<sequence>MDGILVINKPMGMTSHDVVNILRKKLKQKKIGHTGTLDPDASGVLIILLGKACKALQFLQDTDKVYKSSIQLGYNTDTDDIYGNKISEKEINLDFDFEKVLSSFTGKQRQKVPMTSAKKINGKKLMEYQREGITDLDVYTDVEIYSIKRISKEDLSFIVHCSSGCYVRSICRDFGLKTDNLSCMKSLERIQVGRFTIDMAQNLEDVSLDSIQLYPLEMVLSHIEKIEYQPVKDIYNGKSIRIETKADQICLYDNNQPIAIYQRKSDDIFSCVRGLF</sequence>
<evidence type="ECO:0000256" key="5">
    <source>
        <dbReference type="HAMAP-Rule" id="MF_01080"/>
    </source>
</evidence>
<comment type="function">
    <text evidence="5">Responsible for synthesis of pseudouridine from uracil-55 in the psi GC loop of transfer RNAs.</text>
</comment>
<comment type="similarity">
    <text evidence="2 5">Belongs to the pseudouridine synthase TruB family. Type 1 subfamily.</text>
</comment>
<evidence type="ECO:0000313" key="7">
    <source>
        <dbReference type="EMBL" id="MSS00695.1"/>
    </source>
</evidence>
<dbReference type="Gene3D" id="3.30.2350.10">
    <property type="entry name" value="Pseudouridine synthase"/>
    <property type="match status" value="1"/>
</dbReference>
<dbReference type="CDD" id="cd02573">
    <property type="entry name" value="PseudoU_synth_EcTruB"/>
    <property type="match status" value="1"/>
</dbReference>
<keyword evidence="3 5" id="KW-0819">tRNA processing</keyword>
<dbReference type="RefSeq" id="WP_154459163.1">
    <property type="nucleotide sequence ID" value="NZ_VUMM01000001.1"/>
</dbReference>
<dbReference type="SUPFAM" id="SSF55120">
    <property type="entry name" value="Pseudouridine synthase"/>
    <property type="match status" value="1"/>
</dbReference>
<dbReference type="NCBIfam" id="TIGR00431">
    <property type="entry name" value="TruB"/>
    <property type="match status" value="1"/>
</dbReference>
<evidence type="ECO:0000256" key="3">
    <source>
        <dbReference type="ARBA" id="ARBA00022694"/>
    </source>
</evidence>
<evidence type="ECO:0000256" key="4">
    <source>
        <dbReference type="ARBA" id="ARBA00023235"/>
    </source>
</evidence>
<dbReference type="Proteomes" id="UP000470082">
    <property type="component" value="Unassembled WGS sequence"/>
</dbReference>
<keyword evidence="4 5" id="KW-0413">Isomerase</keyword>
<keyword evidence="8" id="KW-1185">Reference proteome</keyword>
<dbReference type="HAMAP" id="MF_01080">
    <property type="entry name" value="TruB_bact"/>
    <property type="match status" value="1"/>
</dbReference>
<comment type="catalytic activity">
    <reaction evidence="1 5">
        <text>uridine(55) in tRNA = pseudouridine(55) in tRNA</text>
        <dbReference type="Rhea" id="RHEA:42532"/>
        <dbReference type="Rhea" id="RHEA-COMP:10101"/>
        <dbReference type="Rhea" id="RHEA-COMP:10102"/>
        <dbReference type="ChEBI" id="CHEBI:65314"/>
        <dbReference type="ChEBI" id="CHEBI:65315"/>
        <dbReference type="EC" id="5.4.99.25"/>
    </reaction>
</comment>
<dbReference type="PANTHER" id="PTHR13767">
    <property type="entry name" value="TRNA-PSEUDOURIDINE SYNTHASE"/>
    <property type="match status" value="1"/>
</dbReference>
<dbReference type="GO" id="GO:1990481">
    <property type="term" value="P:mRNA pseudouridine synthesis"/>
    <property type="evidence" value="ECO:0007669"/>
    <property type="project" value="TreeGrafter"/>
</dbReference>
<comment type="caution">
    <text evidence="7">The sequence shown here is derived from an EMBL/GenBank/DDBJ whole genome shotgun (WGS) entry which is preliminary data.</text>
</comment>
<dbReference type="GO" id="GO:0160148">
    <property type="term" value="F:tRNA pseudouridine(55) synthase activity"/>
    <property type="evidence" value="ECO:0007669"/>
    <property type="project" value="UniProtKB-EC"/>
</dbReference>
<dbReference type="InterPro" id="IPR002501">
    <property type="entry name" value="PsdUridine_synth_N"/>
</dbReference>
<dbReference type="GO" id="GO:0031119">
    <property type="term" value="P:tRNA pseudouridine synthesis"/>
    <property type="evidence" value="ECO:0007669"/>
    <property type="project" value="UniProtKB-UniRule"/>
</dbReference>
<dbReference type="EMBL" id="VUMM01000001">
    <property type="protein sequence ID" value="MSS00695.1"/>
    <property type="molecule type" value="Genomic_DNA"/>
</dbReference>
<dbReference type="AlphaFoldDB" id="A0A7X2T2S6"/>
<evidence type="ECO:0000313" key="8">
    <source>
        <dbReference type="Proteomes" id="UP000470082"/>
    </source>
</evidence>
<accession>A0A7X2T2S6</accession>
<evidence type="ECO:0000256" key="2">
    <source>
        <dbReference type="ARBA" id="ARBA00005642"/>
    </source>
</evidence>
<name>A0A7X2T2S6_9FIRM</name>
<gene>
    <name evidence="5 7" type="primary">truB</name>
    <name evidence="7" type="ORF">FYJ50_00940</name>
</gene>
<dbReference type="InterPro" id="IPR020103">
    <property type="entry name" value="PsdUridine_synth_cat_dom_sf"/>
</dbReference>
<feature type="domain" description="Pseudouridine synthase II N-terminal" evidence="6">
    <location>
        <begin position="23"/>
        <end position="167"/>
    </location>
</feature>
<dbReference type="PANTHER" id="PTHR13767:SF2">
    <property type="entry name" value="PSEUDOURIDYLATE SYNTHASE TRUB1"/>
    <property type="match status" value="1"/>
</dbReference>
<dbReference type="EC" id="5.4.99.25" evidence="5"/>
<dbReference type="GO" id="GO:0003723">
    <property type="term" value="F:RNA binding"/>
    <property type="evidence" value="ECO:0007669"/>
    <property type="project" value="InterPro"/>
</dbReference>
<evidence type="ECO:0000256" key="1">
    <source>
        <dbReference type="ARBA" id="ARBA00000385"/>
    </source>
</evidence>
<evidence type="ECO:0000259" key="6">
    <source>
        <dbReference type="Pfam" id="PF01509"/>
    </source>
</evidence>
<dbReference type="InterPro" id="IPR014780">
    <property type="entry name" value="tRNA_psdUridine_synth_TruB"/>
</dbReference>
<reference evidence="7 8" key="1">
    <citation type="submission" date="2019-08" db="EMBL/GenBank/DDBJ databases">
        <title>In-depth cultivation of the pig gut microbiome towards novel bacterial diversity and tailored functional studies.</title>
        <authorList>
            <person name="Wylensek D."/>
            <person name="Hitch T.C.A."/>
            <person name="Clavel T."/>
        </authorList>
    </citation>
    <scope>NUCLEOTIDE SEQUENCE [LARGE SCALE GENOMIC DNA]</scope>
    <source>
        <strain evidence="7 8">LKV-178-WT-2G</strain>
    </source>
</reference>
<organism evidence="7 8">
    <name type="scientific">Floccifex porci</name>
    <dbReference type="NCBI Taxonomy" id="2606629"/>
    <lineage>
        <taxon>Bacteria</taxon>
        <taxon>Bacillati</taxon>
        <taxon>Bacillota</taxon>
        <taxon>Erysipelotrichia</taxon>
        <taxon>Erysipelotrichales</taxon>
        <taxon>Erysipelotrichaceae</taxon>
        <taxon>Floccifex</taxon>
    </lineage>
</organism>
<feature type="active site" description="Nucleophile" evidence="5">
    <location>
        <position position="38"/>
    </location>
</feature>
<proteinExistence type="inferred from homology"/>
<protein>
    <recommendedName>
        <fullName evidence="5">tRNA pseudouridine synthase B</fullName>
        <ecNumber evidence="5">5.4.99.25</ecNumber>
    </recommendedName>
    <alternativeName>
        <fullName evidence="5">tRNA pseudouridine(55) synthase</fullName>
        <shortName evidence="5">Psi55 synthase</shortName>
    </alternativeName>
    <alternativeName>
        <fullName evidence="5">tRNA pseudouridylate synthase</fullName>
    </alternativeName>
    <alternativeName>
        <fullName evidence="5">tRNA-uridine isomerase</fullName>
    </alternativeName>
</protein>
<dbReference type="Pfam" id="PF01509">
    <property type="entry name" value="TruB_N"/>
    <property type="match status" value="1"/>
</dbReference>